<proteinExistence type="predicted"/>
<sequence>MQNAGLIREVRGVMTRFEPLTEKIVAACTQDGLTYAELSDALSVYGLSIEKVVHDPTRKIFNTCYADYDLGLYADIILQREFIRGPGQAQFQKLAQQGGICRTLAEQDWRRFYLKDVPLSMLIYDFQRRYMTIPHETVFSVWHGIYKRIDYANGMWSLPVLREVFRYAPPPRLPALEPDGLITIYRGMGALSLPPEQAISWTTHPGNALWFAIHSGQGTKVAVARVRPEQIVAHYPSYAEENEVVIFPGTVTEYRYEDMIPAVVETVPRLMAPALQAYLDFGRQARALGYQQEKLFQLHGLLHVLRVLFLTLIYFYNSGDPLTESDRQILIYFSLLHDLGRLNENVDAAHGERSVELIHKRGIRLRGIRLSRKEYRIAELIIAHHCRDDGDGIAAITAEPGLSRKEKEHAIHLYHICKDMDALDRVRFNGLDYRMLRTQYARRLPLVAGCLLEEDLLTPLDMEFPAK</sequence>
<dbReference type="Gene3D" id="1.10.3210.10">
    <property type="entry name" value="Hypothetical protein af1432"/>
    <property type="match status" value="1"/>
</dbReference>
<dbReference type="Proteomes" id="UP000003639">
    <property type="component" value="Unassembled WGS sequence"/>
</dbReference>
<reference evidence="2 3" key="1">
    <citation type="submission" date="2007-04" db="EMBL/GenBank/DDBJ databases">
        <authorList>
            <person name="Fulton L."/>
            <person name="Clifton S."/>
            <person name="Fulton B."/>
            <person name="Xu J."/>
            <person name="Minx P."/>
            <person name="Pepin K.H."/>
            <person name="Johnson M."/>
            <person name="Thiruvilangam P."/>
            <person name="Bhonagiri V."/>
            <person name="Nash W.E."/>
            <person name="Mardis E.R."/>
            <person name="Wilson R.K."/>
        </authorList>
    </citation>
    <scope>NUCLEOTIDE SEQUENCE [LARGE SCALE GENOMIC DNA]</scope>
    <source>
        <strain evidence="2 3">ATCC 29799</strain>
    </source>
</reference>
<organism evidence="2 3">
    <name type="scientific">Pseudoflavonifractor capillosus ATCC 29799</name>
    <dbReference type="NCBI Taxonomy" id="411467"/>
    <lineage>
        <taxon>Bacteria</taxon>
        <taxon>Bacillati</taxon>
        <taxon>Bacillota</taxon>
        <taxon>Clostridia</taxon>
        <taxon>Eubacteriales</taxon>
        <taxon>Oscillospiraceae</taxon>
        <taxon>Pseudoflavonifractor</taxon>
    </lineage>
</organism>
<gene>
    <name evidence="2" type="ORF">BACCAP_02624</name>
</gene>
<accession>A6NWN0</accession>
<comment type="caution">
    <text evidence="2">The sequence shown here is derived from an EMBL/GenBank/DDBJ whole genome shotgun (WGS) entry which is preliminary data.</text>
</comment>
<dbReference type="InterPro" id="IPR006674">
    <property type="entry name" value="HD_domain"/>
</dbReference>
<evidence type="ECO:0000313" key="2">
    <source>
        <dbReference type="EMBL" id="EDM99567.1"/>
    </source>
</evidence>
<evidence type="ECO:0000313" key="3">
    <source>
        <dbReference type="Proteomes" id="UP000003639"/>
    </source>
</evidence>
<dbReference type="CDD" id="cd00077">
    <property type="entry name" value="HDc"/>
    <property type="match status" value="1"/>
</dbReference>
<feature type="domain" description="HD" evidence="1">
    <location>
        <begin position="303"/>
        <end position="425"/>
    </location>
</feature>
<name>A6NWN0_9FIRM</name>
<keyword evidence="3" id="KW-1185">Reference proteome</keyword>
<dbReference type="OrthoDB" id="7069048at2"/>
<dbReference type="SUPFAM" id="SSF109604">
    <property type="entry name" value="HD-domain/PDEase-like"/>
    <property type="match status" value="1"/>
</dbReference>
<dbReference type="eggNOG" id="COG1418">
    <property type="taxonomic scope" value="Bacteria"/>
</dbReference>
<dbReference type="Pfam" id="PF01966">
    <property type="entry name" value="HD"/>
    <property type="match status" value="1"/>
</dbReference>
<dbReference type="EMBL" id="AAXG02000016">
    <property type="protein sequence ID" value="EDM99567.1"/>
    <property type="molecule type" value="Genomic_DNA"/>
</dbReference>
<dbReference type="AlphaFoldDB" id="A6NWN0"/>
<evidence type="ECO:0000259" key="1">
    <source>
        <dbReference type="Pfam" id="PF01966"/>
    </source>
</evidence>
<dbReference type="STRING" id="411467.BACCAP_02624"/>
<dbReference type="InterPro" id="IPR003607">
    <property type="entry name" value="HD/PDEase_dom"/>
</dbReference>
<dbReference type="RefSeq" id="WP_006573154.1">
    <property type="nucleotide sequence ID" value="NZ_AAXG02000016.1"/>
</dbReference>
<reference evidence="2 3" key="2">
    <citation type="submission" date="2007-06" db="EMBL/GenBank/DDBJ databases">
        <title>Draft genome sequence of Pseudoflavonifractor capillosus ATCC 29799.</title>
        <authorList>
            <person name="Sudarsanam P."/>
            <person name="Ley R."/>
            <person name="Guruge J."/>
            <person name="Turnbaugh P.J."/>
            <person name="Mahowald M."/>
            <person name="Liep D."/>
            <person name="Gordon J."/>
        </authorList>
    </citation>
    <scope>NUCLEOTIDE SEQUENCE [LARGE SCALE GENOMIC DNA]</scope>
    <source>
        <strain evidence="2 3">ATCC 29799</strain>
    </source>
</reference>
<protein>
    <recommendedName>
        <fullName evidence="1">HD domain-containing protein</fullName>
    </recommendedName>
</protein>